<feature type="signal peptide" evidence="1">
    <location>
        <begin position="1"/>
        <end position="22"/>
    </location>
</feature>
<dbReference type="Proteomes" id="UP000694864">
    <property type="component" value="Chromosome 4"/>
</dbReference>
<dbReference type="PANTHER" id="PTHR37217">
    <property type="entry name" value="EXPRESSED PROTEIN"/>
    <property type="match status" value="1"/>
</dbReference>
<reference evidence="3" key="2">
    <citation type="submission" date="2025-08" db="UniProtKB">
        <authorList>
            <consortium name="RefSeq"/>
        </authorList>
    </citation>
    <scope>IDENTIFICATION</scope>
    <source>
        <tissue evidence="3">Leaf</tissue>
    </source>
</reference>
<dbReference type="RefSeq" id="XP_010505993.1">
    <property type="nucleotide sequence ID" value="XM_010507691.2"/>
</dbReference>
<reference evidence="2" key="1">
    <citation type="journal article" date="2014" name="Nat. Commun.">
        <title>The emerging biofuel crop Camelina sativa retains a highly undifferentiated hexaploid genome structure.</title>
        <authorList>
            <person name="Kagale S."/>
            <person name="Koh C."/>
            <person name="Nixon J."/>
            <person name="Bollina V."/>
            <person name="Clarke W.E."/>
            <person name="Tuteja R."/>
            <person name="Spillane C."/>
            <person name="Robinson S.J."/>
            <person name="Links M.G."/>
            <person name="Clarke C."/>
            <person name="Higgins E.E."/>
            <person name="Huebert T."/>
            <person name="Sharpe A.G."/>
            <person name="Parkin I.A."/>
        </authorList>
    </citation>
    <scope>NUCLEOTIDE SEQUENCE [LARGE SCALE GENOMIC DNA]</scope>
    <source>
        <strain evidence="2">cv. DH55</strain>
    </source>
</reference>
<protein>
    <submittedName>
        <fullName evidence="3">Uncharacterized protein LOC104782686</fullName>
    </submittedName>
</protein>
<evidence type="ECO:0000313" key="2">
    <source>
        <dbReference type="Proteomes" id="UP000694864"/>
    </source>
</evidence>
<accession>A0ABM0YUC1</accession>
<evidence type="ECO:0000256" key="1">
    <source>
        <dbReference type="SAM" id="SignalP"/>
    </source>
</evidence>
<organism evidence="2 3">
    <name type="scientific">Camelina sativa</name>
    <name type="common">False flax</name>
    <name type="synonym">Myagrum sativum</name>
    <dbReference type="NCBI Taxonomy" id="90675"/>
    <lineage>
        <taxon>Eukaryota</taxon>
        <taxon>Viridiplantae</taxon>
        <taxon>Streptophyta</taxon>
        <taxon>Embryophyta</taxon>
        <taxon>Tracheophyta</taxon>
        <taxon>Spermatophyta</taxon>
        <taxon>Magnoliopsida</taxon>
        <taxon>eudicotyledons</taxon>
        <taxon>Gunneridae</taxon>
        <taxon>Pentapetalae</taxon>
        <taxon>rosids</taxon>
        <taxon>malvids</taxon>
        <taxon>Brassicales</taxon>
        <taxon>Brassicaceae</taxon>
        <taxon>Camelineae</taxon>
        <taxon>Camelina</taxon>
    </lineage>
</organism>
<feature type="chain" id="PRO_5046646795" evidence="1">
    <location>
        <begin position="23"/>
        <end position="297"/>
    </location>
</feature>
<name>A0ABM0YUC1_CAMSA</name>
<gene>
    <name evidence="3" type="primary">LOC104782686</name>
</gene>
<proteinExistence type="predicted"/>
<dbReference type="GeneID" id="104782686"/>
<evidence type="ECO:0000313" key="3">
    <source>
        <dbReference type="RefSeq" id="XP_010505993.1"/>
    </source>
</evidence>
<keyword evidence="2" id="KW-1185">Reference proteome</keyword>
<keyword evidence="1" id="KW-0732">Signal</keyword>
<dbReference type="PANTHER" id="PTHR37217:SF1">
    <property type="entry name" value="EXPRESSED PROTEIN"/>
    <property type="match status" value="1"/>
</dbReference>
<sequence length="297" mass="33404">MPYKNSGCYLLLLLLLPRFSTETVILSMSSLSFPSSSSSALLPSLFAFDSSRIVSLQPKKLTRLQSHFFTPKQHVSFPQSNVSGYRAFCVSSSTSPPEGTVSVVDFHEKDWSFLESMETDSTEHTQKIEKIIKAGEISESSRVLVSISSEAFVDRLVESSSPTQLLLIVHDSLFTLACVKEKYDKVKCWQGEMIYVPEKWSPLDAVFLYFLPALPFHLDELFKTLSQRCSSGARVVISHPQGRQGLEQQRKEFSDVVVSDLPDDSTLRNVAKRHSFELTQFVDEQGLYLAVLKSSKQ</sequence>